<dbReference type="PROSITE" id="PS50987">
    <property type="entry name" value="HTH_ARSR_2"/>
    <property type="match status" value="1"/>
</dbReference>
<proteinExistence type="predicted"/>
<dbReference type="InterPro" id="IPR011991">
    <property type="entry name" value="ArsR-like_HTH"/>
</dbReference>
<feature type="domain" description="HTH arsR-type" evidence="5">
    <location>
        <begin position="103"/>
        <end position="197"/>
    </location>
</feature>
<dbReference type="GO" id="GO:0003700">
    <property type="term" value="F:DNA-binding transcription factor activity"/>
    <property type="evidence" value="ECO:0007669"/>
    <property type="project" value="InterPro"/>
</dbReference>
<keyword evidence="3" id="KW-0804">Transcription</keyword>
<dbReference type="InterPro" id="IPR051011">
    <property type="entry name" value="Metal_resp_trans_reg"/>
</dbReference>
<dbReference type="Proteomes" id="UP001165074">
    <property type="component" value="Unassembled WGS sequence"/>
</dbReference>
<gene>
    <name evidence="6" type="ORF">Airi02_047710</name>
</gene>
<dbReference type="Gene3D" id="1.10.10.10">
    <property type="entry name" value="Winged helix-like DNA-binding domain superfamily/Winged helix DNA-binding domain"/>
    <property type="match status" value="1"/>
</dbReference>
<evidence type="ECO:0000313" key="6">
    <source>
        <dbReference type="EMBL" id="GLY86842.1"/>
    </source>
</evidence>
<comment type="caution">
    <text evidence="6">The sequence shown here is derived from an EMBL/GenBank/DDBJ whole genome shotgun (WGS) entry which is preliminary data.</text>
</comment>
<protein>
    <recommendedName>
        <fullName evidence="5">HTH arsR-type domain-containing protein</fullName>
    </recommendedName>
</protein>
<organism evidence="6 7">
    <name type="scientific">Actinoallomurus iriomotensis</name>
    <dbReference type="NCBI Taxonomy" id="478107"/>
    <lineage>
        <taxon>Bacteria</taxon>
        <taxon>Bacillati</taxon>
        <taxon>Actinomycetota</taxon>
        <taxon>Actinomycetes</taxon>
        <taxon>Streptosporangiales</taxon>
        <taxon>Thermomonosporaceae</taxon>
        <taxon>Actinoallomurus</taxon>
    </lineage>
</organism>
<reference evidence="6" key="1">
    <citation type="submission" date="2023-03" db="EMBL/GenBank/DDBJ databases">
        <title>Actinoallomurus iriomotensis NBRC 103684.</title>
        <authorList>
            <person name="Ichikawa N."/>
            <person name="Sato H."/>
            <person name="Tonouchi N."/>
        </authorList>
    </citation>
    <scope>NUCLEOTIDE SEQUENCE</scope>
    <source>
        <strain evidence="6">NBRC 103684</strain>
    </source>
</reference>
<dbReference type="EMBL" id="BSTK01000006">
    <property type="protein sequence ID" value="GLY86842.1"/>
    <property type="molecule type" value="Genomic_DNA"/>
</dbReference>
<dbReference type="InterPro" id="IPR036390">
    <property type="entry name" value="WH_DNA-bd_sf"/>
</dbReference>
<dbReference type="InterPro" id="IPR036388">
    <property type="entry name" value="WH-like_DNA-bd_sf"/>
</dbReference>
<evidence type="ECO:0000256" key="1">
    <source>
        <dbReference type="ARBA" id="ARBA00023015"/>
    </source>
</evidence>
<dbReference type="CDD" id="cd00090">
    <property type="entry name" value="HTH_ARSR"/>
    <property type="match status" value="1"/>
</dbReference>
<evidence type="ECO:0000256" key="4">
    <source>
        <dbReference type="SAM" id="MobiDB-lite"/>
    </source>
</evidence>
<dbReference type="AlphaFoldDB" id="A0A9W6W1I6"/>
<dbReference type="GO" id="GO:0003677">
    <property type="term" value="F:DNA binding"/>
    <property type="evidence" value="ECO:0007669"/>
    <property type="project" value="UniProtKB-KW"/>
</dbReference>
<keyword evidence="2" id="KW-0238">DNA-binding</keyword>
<dbReference type="PANTHER" id="PTHR43132:SF9">
    <property type="entry name" value="ARSR FAMILY TRANSCRIPTIONAL REGULATORY PROTEIN"/>
    <property type="match status" value="1"/>
</dbReference>
<keyword evidence="1" id="KW-0805">Transcription regulation</keyword>
<dbReference type="SMART" id="SM00418">
    <property type="entry name" value="HTH_ARSR"/>
    <property type="match status" value="1"/>
</dbReference>
<evidence type="ECO:0000256" key="3">
    <source>
        <dbReference type="ARBA" id="ARBA00023163"/>
    </source>
</evidence>
<evidence type="ECO:0000259" key="5">
    <source>
        <dbReference type="PROSITE" id="PS50987"/>
    </source>
</evidence>
<evidence type="ECO:0000313" key="7">
    <source>
        <dbReference type="Proteomes" id="UP001165074"/>
    </source>
</evidence>
<dbReference type="SUPFAM" id="SSF46785">
    <property type="entry name" value="Winged helix' DNA-binding domain"/>
    <property type="match status" value="1"/>
</dbReference>
<keyword evidence="7" id="KW-1185">Reference proteome</keyword>
<feature type="region of interest" description="Disordered" evidence="4">
    <location>
        <begin position="76"/>
        <end position="95"/>
    </location>
</feature>
<name>A0A9W6W1I6_9ACTN</name>
<dbReference type="InterPro" id="IPR001845">
    <property type="entry name" value="HTH_ArsR_DNA-bd_dom"/>
</dbReference>
<dbReference type="NCBIfam" id="NF033788">
    <property type="entry name" value="HTH_metalloreg"/>
    <property type="match status" value="1"/>
</dbReference>
<evidence type="ECO:0000256" key="2">
    <source>
        <dbReference type="ARBA" id="ARBA00023125"/>
    </source>
</evidence>
<accession>A0A9W6W1I6</accession>
<dbReference type="Pfam" id="PF01022">
    <property type="entry name" value="HTH_5"/>
    <property type="match status" value="1"/>
</dbReference>
<sequence>MRRGRDADESWCSVVSLVRYPYEPSAAVSPRVTKTISSIYDGHALLMVQSICDTCTSRQVFGPSLRAVRLRRSGPLRKAGRRHSTGVGGGVVADTETGEPPYLSPELLQDMAGTFGLLASTMRLHIVWVLAHGECDVGTIAAQVGGTVPTVSHHLAKLKLAGLVRSRREGRHQVYLVDDPHIVTIVRQMVDRIRDQTPGTRRRRGVGA</sequence>
<dbReference type="PANTHER" id="PTHR43132">
    <property type="entry name" value="ARSENICAL RESISTANCE OPERON REPRESSOR ARSR-RELATED"/>
    <property type="match status" value="1"/>
</dbReference>
<dbReference type="PRINTS" id="PR00778">
    <property type="entry name" value="HTHARSR"/>
</dbReference>